<keyword evidence="2" id="KW-1185">Reference proteome</keyword>
<sequence length="171" mass="18504">MADAPEVPSGGARALFESCVNSRQCRRSNPLLRCVDSVCLCPRPHVLTPDARCSAPPRGSSEAPGVLTLHGVPGVHRARRLGLPLPTEGERRPLATTVCLFREYTTVSSATHVGTRCIWRAQRPGRRAAIVDKRRSLGRRRRVADRDRGTVVVSGDGGMTTRLKAPGGARH</sequence>
<accession>A0ACB8CAQ6</accession>
<gene>
    <name evidence="1" type="ORF">HPB49_017727</name>
</gene>
<protein>
    <submittedName>
        <fullName evidence="1">Uncharacterized protein</fullName>
    </submittedName>
</protein>
<dbReference type="EMBL" id="CM023477">
    <property type="protein sequence ID" value="KAH7937925.1"/>
    <property type="molecule type" value="Genomic_DNA"/>
</dbReference>
<organism evidence="1 2">
    <name type="scientific">Dermacentor silvarum</name>
    <name type="common">Tick</name>
    <dbReference type="NCBI Taxonomy" id="543639"/>
    <lineage>
        <taxon>Eukaryota</taxon>
        <taxon>Metazoa</taxon>
        <taxon>Ecdysozoa</taxon>
        <taxon>Arthropoda</taxon>
        <taxon>Chelicerata</taxon>
        <taxon>Arachnida</taxon>
        <taxon>Acari</taxon>
        <taxon>Parasitiformes</taxon>
        <taxon>Ixodida</taxon>
        <taxon>Ixodoidea</taxon>
        <taxon>Ixodidae</taxon>
        <taxon>Rhipicephalinae</taxon>
        <taxon>Dermacentor</taxon>
    </lineage>
</organism>
<dbReference type="Proteomes" id="UP000821865">
    <property type="component" value="Chromosome 8"/>
</dbReference>
<proteinExistence type="predicted"/>
<name>A0ACB8CAQ6_DERSI</name>
<comment type="caution">
    <text evidence="1">The sequence shown here is derived from an EMBL/GenBank/DDBJ whole genome shotgun (WGS) entry which is preliminary data.</text>
</comment>
<evidence type="ECO:0000313" key="1">
    <source>
        <dbReference type="EMBL" id="KAH7937925.1"/>
    </source>
</evidence>
<evidence type="ECO:0000313" key="2">
    <source>
        <dbReference type="Proteomes" id="UP000821865"/>
    </source>
</evidence>
<reference evidence="1" key="1">
    <citation type="submission" date="2020-05" db="EMBL/GenBank/DDBJ databases">
        <title>Large-scale comparative analyses of tick genomes elucidate their genetic diversity and vector capacities.</title>
        <authorList>
            <person name="Jia N."/>
            <person name="Wang J."/>
            <person name="Shi W."/>
            <person name="Du L."/>
            <person name="Sun Y."/>
            <person name="Zhan W."/>
            <person name="Jiang J."/>
            <person name="Wang Q."/>
            <person name="Zhang B."/>
            <person name="Ji P."/>
            <person name="Sakyi L.B."/>
            <person name="Cui X."/>
            <person name="Yuan T."/>
            <person name="Jiang B."/>
            <person name="Yang W."/>
            <person name="Lam T.T.-Y."/>
            <person name="Chang Q."/>
            <person name="Ding S."/>
            <person name="Wang X."/>
            <person name="Zhu J."/>
            <person name="Ruan X."/>
            <person name="Zhao L."/>
            <person name="Wei J."/>
            <person name="Que T."/>
            <person name="Du C."/>
            <person name="Cheng J."/>
            <person name="Dai P."/>
            <person name="Han X."/>
            <person name="Huang E."/>
            <person name="Gao Y."/>
            <person name="Liu J."/>
            <person name="Shao H."/>
            <person name="Ye R."/>
            <person name="Li L."/>
            <person name="Wei W."/>
            <person name="Wang X."/>
            <person name="Wang C."/>
            <person name="Yang T."/>
            <person name="Huo Q."/>
            <person name="Li W."/>
            <person name="Guo W."/>
            <person name="Chen H."/>
            <person name="Zhou L."/>
            <person name="Ni X."/>
            <person name="Tian J."/>
            <person name="Zhou Y."/>
            <person name="Sheng Y."/>
            <person name="Liu T."/>
            <person name="Pan Y."/>
            <person name="Xia L."/>
            <person name="Li J."/>
            <person name="Zhao F."/>
            <person name="Cao W."/>
        </authorList>
    </citation>
    <scope>NUCLEOTIDE SEQUENCE</scope>
    <source>
        <strain evidence="1">Dsil-2018</strain>
    </source>
</reference>